<gene>
    <name evidence="1" type="ORF">Hs30E_04820</name>
</gene>
<sequence length="254" mass="28902">MLPQILAKLKAYTGKSTFEKLNDLVKPQPAVKAEDADDKELWKMLTDLLPISDNVWGEVAFTKELLKKKISPDLKAEMIVKATAAGEFMAEKCQAKYPNLSIEEIVKAEGLVLTYHAEEKIGERILFAMYTPPDKIVVMKNPIMEIVKAMPHWKSENEIKAIVLAHELYHHLECSEPSTYTQSEQIVLWKLPFYESKSQVRALSEIAAMAFSKKMNGLAFSPALLDIVLFYAYNPQEARKMYQEVLGFSLRKES</sequence>
<dbReference type="EMBL" id="BLLI01000008">
    <property type="protein sequence ID" value="GFH41931.1"/>
    <property type="molecule type" value="Genomic_DNA"/>
</dbReference>
<protein>
    <submittedName>
        <fullName evidence="1">Uncharacterized protein</fullName>
    </submittedName>
</protein>
<dbReference type="AlphaFoldDB" id="A0A6A0BBT6"/>
<proteinExistence type="predicted"/>
<accession>A0A6A0BBT6</accession>
<organism evidence="1 2">
    <name type="scientific">Pseudolactococcus hodotermopsidis</name>
    <dbReference type="NCBI Taxonomy" id="2709157"/>
    <lineage>
        <taxon>Bacteria</taxon>
        <taxon>Bacillati</taxon>
        <taxon>Bacillota</taxon>
        <taxon>Bacilli</taxon>
        <taxon>Lactobacillales</taxon>
        <taxon>Streptococcaceae</taxon>
        <taxon>Pseudolactococcus</taxon>
    </lineage>
</organism>
<dbReference type="Proteomes" id="UP000480303">
    <property type="component" value="Unassembled WGS sequence"/>
</dbReference>
<evidence type="ECO:0000313" key="1">
    <source>
        <dbReference type="EMBL" id="GFH41931.1"/>
    </source>
</evidence>
<comment type="caution">
    <text evidence="1">The sequence shown here is derived from an EMBL/GenBank/DDBJ whole genome shotgun (WGS) entry which is preliminary data.</text>
</comment>
<keyword evidence="2" id="KW-1185">Reference proteome</keyword>
<reference evidence="1 2" key="1">
    <citation type="submission" date="2020-02" db="EMBL/GenBank/DDBJ databases">
        <title>Draft genome sequence of Lactococcus sp. Hs30E4-3.</title>
        <authorList>
            <person name="Noda S."/>
            <person name="Yuki M."/>
            <person name="Ohkuma M."/>
        </authorList>
    </citation>
    <scope>NUCLEOTIDE SEQUENCE [LARGE SCALE GENOMIC DNA]</scope>
    <source>
        <strain evidence="1 2">Hs30E4-3</strain>
    </source>
</reference>
<evidence type="ECO:0000313" key="2">
    <source>
        <dbReference type="Proteomes" id="UP000480303"/>
    </source>
</evidence>
<name>A0A6A0BBT6_9LACT</name>